<dbReference type="AlphaFoldDB" id="A0A093PKY0"/>
<feature type="domain" description="Reverse transcriptase thumb" evidence="7">
    <location>
        <begin position="16"/>
        <end position="81"/>
    </location>
</feature>
<gene>
    <name evidence="8" type="ORF">N305_07063</name>
</gene>
<dbReference type="GO" id="GO:0016787">
    <property type="term" value="F:hydrolase activity"/>
    <property type="evidence" value="ECO:0007669"/>
    <property type="project" value="UniProtKB-KW"/>
</dbReference>
<dbReference type="GO" id="GO:0003964">
    <property type="term" value="F:RNA-directed DNA polymerase activity"/>
    <property type="evidence" value="ECO:0007669"/>
    <property type="project" value="UniProtKB-KW"/>
</dbReference>
<feature type="non-terminal residue" evidence="8">
    <location>
        <position position="240"/>
    </location>
</feature>
<evidence type="ECO:0000256" key="3">
    <source>
        <dbReference type="ARBA" id="ARBA00022722"/>
    </source>
</evidence>
<evidence type="ECO:0000313" key="8">
    <source>
        <dbReference type="EMBL" id="KFW74930.1"/>
    </source>
</evidence>
<keyword evidence="5" id="KW-0378">Hydrolase</keyword>
<evidence type="ECO:0000256" key="6">
    <source>
        <dbReference type="ARBA" id="ARBA00022918"/>
    </source>
</evidence>
<feature type="non-terminal residue" evidence="8">
    <location>
        <position position="1"/>
    </location>
</feature>
<organism evidence="8 9">
    <name type="scientific">Manacus vitellinus</name>
    <name type="common">golden-collared manakin</name>
    <dbReference type="NCBI Taxonomy" id="328815"/>
    <lineage>
        <taxon>Eukaryota</taxon>
        <taxon>Metazoa</taxon>
        <taxon>Chordata</taxon>
        <taxon>Craniata</taxon>
        <taxon>Vertebrata</taxon>
        <taxon>Euteleostomi</taxon>
        <taxon>Archelosauria</taxon>
        <taxon>Archosauria</taxon>
        <taxon>Dinosauria</taxon>
        <taxon>Saurischia</taxon>
        <taxon>Theropoda</taxon>
        <taxon>Coelurosauria</taxon>
        <taxon>Aves</taxon>
        <taxon>Neognathae</taxon>
        <taxon>Neoaves</taxon>
        <taxon>Telluraves</taxon>
        <taxon>Australaves</taxon>
        <taxon>Passeriformes</taxon>
        <taxon>Pipridae</taxon>
        <taxon>Manacus</taxon>
    </lineage>
</organism>
<keyword evidence="2" id="KW-0548">Nucleotidyltransferase</keyword>
<dbReference type="PANTHER" id="PTHR41694:SF3">
    <property type="entry name" value="RNA-DIRECTED DNA POLYMERASE-RELATED"/>
    <property type="match status" value="1"/>
</dbReference>
<evidence type="ECO:0000259" key="7">
    <source>
        <dbReference type="Pfam" id="PF06817"/>
    </source>
</evidence>
<dbReference type="PANTHER" id="PTHR41694">
    <property type="entry name" value="ENDOGENOUS RETROVIRUS GROUP K MEMBER POL PROTEIN"/>
    <property type="match status" value="1"/>
</dbReference>
<dbReference type="Proteomes" id="UP000053258">
    <property type="component" value="Unassembled WGS sequence"/>
</dbReference>
<dbReference type="InterPro" id="IPR043502">
    <property type="entry name" value="DNA/RNA_pol_sf"/>
</dbReference>
<proteinExistence type="predicted"/>
<dbReference type="SUPFAM" id="SSF56672">
    <property type="entry name" value="DNA/RNA polymerases"/>
    <property type="match status" value="1"/>
</dbReference>
<keyword evidence="6" id="KW-0695">RNA-directed DNA polymerase</keyword>
<name>A0A093PKY0_9PASS</name>
<keyword evidence="1" id="KW-0808">Transferase</keyword>
<dbReference type="GO" id="GO:0004519">
    <property type="term" value="F:endonuclease activity"/>
    <property type="evidence" value="ECO:0007669"/>
    <property type="project" value="UniProtKB-KW"/>
</dbReference>
<keyword evidence="3" id="KW-0540">Nuclease</keyword>
<reference evidence="8 9" key="1">
    <citation type="submission" date="2014-06" db="EMBL/GenBank/DDBJ databases">
        <title>Genome evolution of avian class.</title>
        <authorList>
            <person name="Zhang G."/>
            <person name="Li C."/>
        </authorList>
    </citation>
    <scope>NUCLEOTIDE SEQUENCE [LARGE SCALE GENOMIC DNA]</scope>
    <source>
        <strain evidence="8">BGI_N305</strain>
    </source>
</reference>
<dbReference type="OrthoDB" id="9395730at2759"/>
<evidence type="ECO:0000313" key="9">
    <source>
        <dbReference type="Proteomes" id="UP000053258"/>
    </source>
</evidence>
<protein>
    <recommendedName>
        <fullName evidence="7">Reverse transcriptase thumb domain-containing protein</fullName>
    </recommendedName>
</protein>
<dbReference type="InterPro" id="IPR010661">
    <property type="entry name" value="RVT_thumb"/>
</dbReference>
<evidence type="ECO:0000256" key="4">
    <source>
        <dbReference type="ARBA" id="ARBA00022759"/>
    </source>
</evidence>
<dbReference type="InterPro" id="IPR043128">
    <property type="entry name" value="Rev_trsase/Diguanyl_cyclase"/>
</dbReference>
<keyword evidence="4" id="KW-0255">Endonuclease</keyword>
<dbReference type="Pfam" id="PF06817">
    <property type="entry name" value="RVT_thumb"/>
    <property type="match status" value="1"/>
</dbReference>
<evidence type="ECO:0000256" key="1">
    <source>
        <dbReference type="ARBA" id="ARBA00022679"/>
    </source>
</evidence>
<evidence type="ECO:0000256" key="2">
    <source>
        <dbReference type="ARBA" id="ARBA00022695"/>
    </source>
</evidence>
<evidence type="ECO:0000256" key="5">
    <source>
        <dbReference type="ARBA" id="ARBA00022801"/>
    </source>
</evidence>
<dbReference type="EMBL" id="KL668962">
    <property type="protein sequence ID" value="KFW74930.1"/>
    <property type="molecule type" value="Genomic_DNA"/>
</dbReference>
<dbReference type="Gene3D" id="3.30.70.270">
    <property type="match status" value="1"/>
</dbReference>
<sequence length="240" mass="27278">PWTYLGWRITQQEISPQPLQLEVKDTLTLHELQKLLGTINWLRPILGIATEELHPLFVLLMGDSSLTSNRSLTAEAKQALDICAKAIENRQGRRRNPELQICLALVPSRYQPFALFQWDQTEKDPLLILEWHFLPHTPPKTVWTINEMFAKLVIKGRGRLQELDGRDPAIIYIPATKDNLDWMLAEDAGFQAALASFDGDISVHLPKHRLCAEIGNLPLKATTRCRNEPVKDLTVFTDAS</sequence>
<keyword evidence="9" id="KW-1185">Reference proteome</keyword>
<accession>A0A093PKY0</accession>
<dbReference type="GO" id="GO:0035613">
    <property type="term" value="F:RNA stem-loop binding"/>
    <property type="evidence" value="ECO:0007669"/>
    <property type="project" value="TreeGrafter"/>
</dbReference>